<name>A0A1H7ANB2_9FIRM</name>
<dbReference type="AlphaFoldDB" id="A0A1H7ANB2"/>
<sequence length="67" mass="7883">MNAVGRRFEVVKNELIVAKCQYTVENTLPTRDFFKVDEDNLYVVRQKELEDGSWQFIVAAKMRKEVS</sequence>
<dbReference type="EMBL" id="FNZK01000012">
    <property type="protein sequence ID" value="SEJ63360.1"/>
    <property type="molecule type" value="Genomic_DNA"/>
</dbReference>
<proteinExistence type="predicted"/>
<evidence type="ECO:0000313" key="1">
    <source>
        <dbReference type="EMBL" id="SEJ63360.1"/>
    </source>
</evidence>
<dbReference type="STRING" id="84035.SAMN05660742_11272"/>
<evidence type="ECO:0000313" key="2">
    <source>
        <dbReference type="Proteomes" id="UP000199662"/>
    </source>
</evidence>
<dbReference type="Proteomes" id="UP000199662">
    <property type="component" value="Unassembled WGS sequence"/>
</dbReference>
<organism evidence="1 2">
    <name type="scientific">Propionispira arboris</name>
    <dbReference type="NCBI Taxonomy" id="84035"/>
    <lineage>
        <taxon>Bacteria</taxon>
        <taxon>Bacillati</taxon>
        <taxon>Bacillota</taxon>
        <taxon>Negativicutes</taxon>
        <taxon>Selenomonadales</taxon>
        <taxon>Selenomonadaceae</taxon>
        <taxon>Propionispira</taxon>
    </lineage>
</organism>
<gene>
    <name evidence="1" type="ORF">SAMN05660742_11272</name>
</gene>
<reference evidence="1 2" key="1">
    <citation type="submission" date="2016-10" db="EMBL/GenBank/DDBJ databases">
        <authorList>
            <person name="de Groot N.N."/>
        </authorList>
    </citation>
    <scope>NUCLEOTIDE SEQUENCE [LARGE SCALE GENOMIC DNA]</scope>
    <source>
        <strain evidence="1 2">DSM 2179</strain>
    </source>
</reference>
<protein>
    <submittedName>
        <fullName evidence="1">Uncharacterized protein</fullName>
    </submittedName>
</protein>
<accession>A0A1H7ANB2</accession>
<keyword evidence="2" id="KW-1185">Reference proteome</keyword>
<dbReference type="RefSeq" id="WP_091832210.1">
    <property type="nucleotide sequence ID" value="NZ_FNZK01000012.1"/>
</dbReference>